<gene>
    <name evidence="1" type="ORF">BDY19DRAFT_77013</name>
</gene>
<evidence type="ECO:0000313" key="2">
    <source>
        <dbReference type="Proteomes" id="UP001055072"/>
    </source>
</evidence>
<comment type="caution">
    <text evidence="1">The sequence shown here is derived from an EMBL/GenBank/DDBJ whole genome shotgun (WGS) entry which is preliminary data.</text>
</comment>
<dbReference type="Proteomes" id="UP001055072">
    <property type="component" value="Unassembled WGS sequence"/>
</dbReference>
<keyword evidence="2" id="KW-1185">Reference proteome</keyword>
<protein>
    <submittedName>
        <fullName evidence="1">Enoyl-CoA hydratase/carnithine racemase</fullName>
    </submittedName>
</protein>
<proteinExistence type="predicted"/>
<sequence length="317" mass="34655">MAVLLPYSLGHHASWFRSCWTTTSNAFNNHQQAMGSTTQYQVPPHTAQIKVTFPVEHVMLLTFNHPKSLNAMTPEMDESIERVLDWVENEPSLWVTIVTGEGRAFCAGADLIAWNRRAQSTKTPESECRDVELKTNGFGSISRRQGSVKPIIAAVNGGAFGGGVEMIVNCDLVIAAEDATLATPEVKRGVVAIMGAIPRLSRIAGHQLASEMLLLGRNLTAQEAARFGFVNKVVPKAEVLPTAIEWAKKLCQNSPDAVQSTKKALMLAQQLGDVEDVVVAHTRSKEMLRVYAGENIKNGLKAFAEKRKPVWTNPAKL</sequence>
<evidence type="ECO:0000313" key="1">
    <source>
        <dbReference type="EMBL" id="KAI0095253.1"/>
    </source>
</evidence>
<name>A0ACB8ULI9_9APHY</name>
<reference evidence="1" key="1">
    <citation type="journal article" date="2021" name="Environ. Microbiol.">
        <title>Gene family expansions and transcriptome signatures uncover fungal adaptations to wood decay.</title>
        <authorList>
            <person name="Hage H."/>
            <person name="Miyauchi S."/>
            <person name="Viragh M."/>
            <person name="Drula E."/>
            <person name="Min B."/>
            <person name="Chaduli D."/>
            <person name="Navarro D."/>
            <person name="Favel A."/>
            <person name="Norest M."/>
            <person name="Lesage-Meessen L."/>
            <person name="Balint B."/>
            <person name="Merenyi Z."/>
            <person name="de Eugenio L."/>
            <person name="Morin E."/>
            <person name="Martinez A.T."/>
            <person name="Baldrian P."/>
            <person name="Stursova M."/>
            <person name="Martinez M.J."/>
            <person name="Novotny C."/>
            <person name="Magnuson J.K."/>
            <person name="Spatafora J.W."/>
            <person name="Maurice S."/>
            <person name="Pangilinan J."/>
            <person name="Andreopoulos W."/>
            <person name="LaButti K."/>
            <person name="Hundley H."/>
            <person name="Na H."/>
            <person name="Kuo A."/>
            <person name="Barry K."/>
            <person name="Lipzen A."/>
            <person name="Henrissat B."/>
            <person name="Riley R."/>
            <person name="Ahrendt S."/>
            <person name="Nagy L.G."/>
            <person name="Grigoriev I.V."/>
            <person name="Martin F."/>
            <person name="Rosso M.N."/>
        </authorList>
    </citation>
    <scope>NUCLEOTIDE SEQUENCE</scope>
    <source>
        <strain evidence="1">CBS 384.51</strain>
    </source>
</reference>
<dbReference type="EMBL" id="MU274900">
    <property type="protein sequence ID" value="KAI0095253.1"/>
    <property type="molecule type" value="Genomic_DNA"/>
</dbReference>
<organism evidence="1 2">
    <name type="scientific">Irpex rosettiformis</name>
    <dbReference type="NCBI Taxonomy" id="378272"/>
    <lineage>
        <taxon>Eukaryota</taxon>
        <taxon>Fungi</taxon>
        <taxon>Dikarya</taxon>
        <taxon>Basidiomycota</taxon>
        <taxon>Agaricomycotina</taxon>
        <taxon>Agaricomycetes</taxon>
        <taxon>Polyporales</taxon>
        <taxon>Irpicaceae</taxon>
        <taxon>Irpex</taxon>
    </lineage>
</organism>
<accession>A0ACB8ULI9</accession>